<dbReference type="PANTHER" id="PTHR20836">
    <property type="entry name" value="DIHYDRODIPICOLINATE REDUCTASE"/>
    <property type="match status" value="1"/>
</dbReference>
<reference evidence="16 17" key="1">
    <citation type="journal article" date="2015" name="Microbiome">
        <title>Genomic resolution of linkages in carbon, nitrogen, and sulfur cycling among widespread estuary sediment bacteria.</title>
        <authorList>
            <person name="Baker B.J."/>
            <person name="Lazar C.S."/>
            <person name="Teske A.P."/>
            <person name="Dick G.J."/>
        </authorList>
    </citation>
    <scope>NUCLEOTIDE SEQUENCE [LARGE SCALE GENOMIC DNA]</scope>
    <source>
        <strain evidence="16">DG_78</strain>
    </source>
</reference>
<evidence type="ECO:0000256" key="11">
    <source>
        <dbReference type="ARBA" id="ARBA00049080"/>
    </source>
</evidence>
<feature type="binding site" evidence="13">
    <location>
        <position position="34"/>
    </location>
    <ligand>
        <name>NAD(+)</name>
        <dbReference type="ChEBI" id="CHEBI:57540"/>
    </ligand>
</feature>
<dbReference type="CDD" id="cd02274">
    <property type="entry name" value="DHDPR_N"/>
    <property type="match status" value="1"/>
</dbReference>
<comment type="caution">
    <text evidence="16">The sequence shown here is derived from an EMBL/GenBank/DDBJ whole genome shotgun (WGS) entry which is preliminary data.</text>
</comment>
<evidence type="ECO:0000259" key="15">
    <source>
        <dbReference type="Pfam" id="PF05173"/>
    </source>
</evidence>
<feature type="active site" description="Proton donor" evidence="13">
    <location>
        <position position="150"/>
    </location>
</feature>
<keyword evidence="2 13" id="KW-0963">Cytoplasm</keyword>
<evidence type="ECO:0000259" key="14">
    <source>
        <dbReference type="Pfam" id="PF01113"/>
    </source>
</evidence>
<dbReference type="PROSITE" id="PS01298">
    <property type="entry name" value="DAPB"/>
    <property type="match status" value="1"/>
</dbReference>
<dbReference type="Gene3D" id="3.30.360.10">
    <property type="entry name" value="Dihydrodipicolinate Reductase, domain 2"/>
    <property type="match status" value="1"/>
</dbReference>
<feature type="binding site" evidence="13">
    <location>
        <begin position="114"/>
        <end position="117"/>
    </location>
    <ligand>
        <name>NAD(+)</name>
        <dbReference type="ChEBI" id="CHEBI:57540"/>
    </ligand>
</feature>
<evidence type="ECO:0000256" key="5">
    <source>
        <dbReference type="ARBA" id="ARBA00022915"/>
    </source>
</evidence>
<evidence type="ECO:0000256" key="7">
    <source>
        <dbReference type="ARBA" id="ARBA00023027"/>
    </source>
</evidence>
<dbReference type="InterPro" id="IPR023940">
    <property type="entry name" value="DHDPR_bac"/>
</dbReference>
<evidence type="ECO:0000256" key="13">
    <source>
        <dbReference type="HAMAP-Rule" id="MF_00102"/>
    </source>
</evidence>
<dbReference type="HAMAP" id="MF_00102">
    <property type="entry name" value="DapB"/>
    <property type="match status" value="1"/>
</dbReference>
<dbReference type="GO" id="GO:0009089">
    <property type="term" value="P:lysine biosynthetic process via diaminopimelate"/>
    <property type="evidence" value="ECO:0007669"/>
    <property type="project" value="UniProtKB-UniRule"/>
</dbReference>
<dbReference type="GO" id="GO:0005737">
    <property type="term" value="C:cytoplasm"/>
    <property type="evidence" value="ECO:0007669"/>
    <property type="project" value="UniProtKB-SubCell"/>
</dbReference>
<comment type="subcellular location">
    <subcellularLocation>
        <location evidence="13">Cytoplasm</location>
    </subcellularLocation>
</comment>
<dbReference type="GO" id="GO:0050661">
    <property type="term" value="F:NADP binding"/>
    <property type="evidence" value="ECO:0007669"/>
    <property type="project" value="UniProtKB-UniRule"/>
</dbReference>
<comment type="pathway">
    <text evidence="9 13">Amino-acid biosynthesis; L-lysine biosynthesis via DAP pathway; (S)-tetrahydrodipicolinate from L-aspartate: step 4/4.</text>
</comment>
<feature type="binding site" evidence="13">
    <location>
        <position position="147"/>
    </location>
    <ligand>
        <name>(S)-2,3,4,5-tetrahydrodipicolinate</name>
        <dbReference type="ChEBI" id="CHEBI:16845"/>
    </ligand>
</feature>
<gene>
    <name evidence="13" type="primary">dapB</name>
    <name evidence="16" type="ORF">AMJ52_07430</name>
</gene>
<dbReference type="InterPro" id="IPR022663">
    <property type="entry name" value="DapB_C"/>
</dbReference>
<evidence type="ECO:0000313" key="16">
    <source>
        <dbReference type="EMBL" id="KPJ72111.1"/>
    </source>
</evidence>
<proteinExistence type="inferred from homology"/>
<dbReference type="PIRSF" id="PIRSF000161">
    <property type="entry name" value="DHPR"/>
    <property type="match status" value="1"/>
</dbReference>
<dbReference type="PANTHER" id="PTHR20836:SF0">
    <property type="entry name" value="4-HYDROXY-TETRAHYDRODIPICOLINATE REDUCTASE 1, CHLOROPLASTIC-RELATED"/>
    <property type="match status" value="1"/>
</dbReference>
<sequence>MIKIVLCGAGGRMGREIINVVRECDDIEIIAGIESPGNEFIGKTISDITIEVDISKVIQTADCVVDFTNHTATIENLKKVKNYKKPFVTGTTGFSQSEFNEIKKFSQTFPILIAPNMSMGVNHLYNLVKWTATKLADYDIEIVETHHRGKKDAPSGTAKAIARSISESKPDTKFTYGREGTIGERKRGEVCIHAIRGGDVAGEHRVVFLGEGEFIELRHYATSRRCFAFGALAAVRFVIDKPPGLYTMQDILKS</sequence>
<dbReference type="SUPFAM" id="SSF55347">
    <property type="entry name" value="Glyceraldehyde-3-phosphate dehydrogenase-like, C-terminal domain"/>
    <property type="match status" value="1"/>
</dbReference>
<dbReference type="Gene3D" id="3.40.50.720">
    <property type="entry name" value="NAD(P)-binding Rossmann-like Domain"/>
    <property type="match status" value="1"/>
</dbReference>
<dbReference type="Pfam" id="PF05173">
    <property type="entry name" value="DapB_C"/>
    <property type="match status" value="1"/>
</dbReference>
<dbReference type="PATRIC" id="fig|1703772.3.peg.235"/>
<dbReference type="AlphaFoldDB" id="A0A0S7YCE0"/>
<keyword evidence="7 13" id="KW-0520">NAD</keyword>
<comment type="catalytic activity">
    <reaction evidence="12 13">
        <text>(S)-2,3,4,5-tetrahydrodipicolinate + NAD(+) + H2O = (2S,4S)-4-hydroxy-2,3,4,5-tetrahydrodipicolinate + NADH + H(+)</text>
        <dbReference type="Rhea" id="RHEA:35323"/>
        <dbReference type="ChEBI" id="CHEBI:15377"/>
        <dbReference type="ChEBI" id="CHEBI:15378"/>
        <dbReference type="ChEBI" id="CHEBI:16845"/>
        <dbReference type="ChEBI" id="CHEBI:57540"/>
        <dbReference type="ChEBI" id="CHEBI:57945"/>
        <dbReference type="ChEBI" id="CHEBI:67139"/>
        <dbReference type="EC" id="1.17.1.8"/>
    </reaction>
</comment>
<comment type="function">
    <text evidence="13">Catalyzes the conversion of 4-hydroxy-tetrahydrodipicolinate (HTPA) to tetrahydrodipicolinate.</text>
</comment>
<dbReference type="GO" id="GO:0051287">
    <property type="term" value="F:NAD binding"/>
    <property type="evidence" value="ECO:0007669"/>
    <property type="project" value="UniProtKB-UniRule"/>
</dbReference>
<comment type="similarity">
    <text evidence="1 13">Belongs to the DapB family.</text>
</comment>
<evidence type="ECO:0000256" key="12">
    <source>
        <dbReference type="ARBA" id="ARBA00049396"/>
    </source>
</evidence>
<dbReference type="InterPro" id="IPR036291">
    <property type="entry name" value="NAD(P)-bd_dom_sf"/>
</dbReference>
<feature type="active site" description="Proton donor/acceptor" evidence="13">
    <location>
        <position position="146"/>
    </location>
</feature>
<dbReference type="EC" id="1.17.1.8" evidence="10 13"/>
<keyword evidence="6 13" id="KW-0560">Oxidoreductase</keyword>
<evidence type="ECO:0000313" key="17">
    <source>
        <dbReference type="Proteomes" id="UP000051012"/>
    </source>
</evidence>
<protein>
    <recommendedName>
        <fullName evidence="10 13">4-hydroxy-tetrahydrodipicolinate reductase</fullName>
        <shortName evidence="13">HTPA reductase</shortName>
        <ecNumber evidence="10 13">1.17.1.8</ecNumber>
    </recommendedName>
</protein>
<feature type="domain" description="Dihydrodipicolinate reductase C-terminal" evidence="15">
    <location>
        <begin position="120"/>
        <end position="252"/>
    </location>
</feature>
<evidence type="ECO:0000256" key="6">
    <source>
        <dbReference type="ARBA" id="ARBA00023002"/>
    </source>
</evidence>
<feature type="binding site" evidence="13">
    <location>
        <begin position="90"/>
        <end position="92"/>
    </location>
    <ligand>
        <name>NAD(+)</name>
        <dbReference type="ChEBI" id="CHEBI:57540"/>
    </ligand>
</feature>
<feature type="domain" description="Dihydrodipicolinate reductase N-terminal" evidence="14">
    <location>
        <begin position="2"/>
        <end position="117"/>
    </location>
</feature>
<comment type="catalytic activity">
    <reaction evidence="11 13">
        <text>(S)-2,3,4,5-tetrahydrodipicolinate + NADP(+) + H2O = (2S,4S)-4-hydroxy-2,3,4,5-tetrahydrodipicolinate + NADPH + H(+)</text>
        <dbReference type="Rhea" id="RHEA:35331"/>
        <dbReference type="ChEBI" id="CHEBI:15377"/>
        <dbReference type="ChEBI" id="CHEBI:15378"/>
        <dbReference type="ChEBI" id="CHEBI:16845"/>
        <dbReference type="ChEBI" id="CHEBI:57783"/>
        <dbReference type="ChEBI" id="CHEBI:58349"/>
        <dbReference type="ChEBI" id="CHEBI:67139"/>
        <dbReference type="EC" id="1.17.1.8"/>
    </reaction>
</comment>
<dbReference type="Pfam" id="PF01113">
    <property type="entry name" value="DapB_N"/>
    <property type="match status" value="1"/>
</dbReference>
<dbReference type="InterPro" id="IPR000846">
    <property type="entry name" value="DapB_N"/>
</dbReference>
<dbReference type="GO" id="GO:0008839">
    <property type="term" value="F:4-hydroxy-tetrahydrodipicolinate reductase"/>
    <property type="evidence" value="ECO:0007669"/>
    <property type="project" value="UniProtKB-UniRule"/>
</dbReference>
<dbReference type="Proteomes" id="UP000051012">
    <property type="component" value="Unassembled WGS sequence"/>
</dbReference>
<accession>A0A0S7YCE0</accession>
<evidence type="ECO:0000256" key="2">
    <source>
        <dbReference type="ARBA" id="ARBA00022490"/>
    </source>
</evidence>
<dbReference type="UniPathway" id="UPA00034">
    <property type="reaction ID" value="UER00018"/>
</dbReference>
<feature type="binding site" evidence="13">
    <location>
        <begin position="8"/>
        <end position="13"/>
    </location>
    <ligand>
        <name>NAD(+)</name>
        <dbReference type="ChEBI" id="CHEBI:57540"/>
    </ligand>
</feature>
<dbReference type="NCBIfam" id="TIGR00036">
    <property type="entry name" value="dapB"/>
    <property type="match status" value="1"/>
</dbReference>
<evidence type="ECO:0000256" key="1">
    <source>
        <dbReference type="ARBA" id="ARBA00006642"/>
    </source>
</evidence>
<comment type="caution">
    <text evidence="13">Lacks conserved residue(s) required for the propagation of feature annotation.</text>
</comment>
<evidence type="ECO:0000256" key="10">
    <source>
        <dbReference type="ARBA" id="ARBA00038983"/>
    </source>
</evidence>
<evidence type="ECO:0000256" key="4">
    <source>
        <dbReference type="ARBA" id="ARBA00022857"/>
    </source>
</evidence>
<evidence type="ECO:0000256" key="8">
    <source>
        <dbReference type="ARBA" id="ARBA00023154"/>
    </source>
</evidence>
<keyword evidence="8 13" id="KW-0457">Lysine biosynthesis</keyword>
<comment type="caution">
    <text evidence="13">Was originally thought to be a dihydrodipicolinate reductase (DHDPR), catalyzing the conversion of dihydrodipicolinate to tetrahydrodipicolinate. However, it was shown in E.coli that the substrate of the enzymatic reaction is not dihydrodipicolinate (DHDP) but in fact (2S,4S)-4-hydroxy-2,3,4,5-tetrahydrodipicolinic acid (HTPA), the product released by the DapA-catalyzed reaction.</text>
</comment>
<feature type="binding site" evidence="13">
    <location>
        <begin position="156"/>
        <end position="157"/>
    </location>
    <ligand>
        <name>(S)-2,3,4,5-tetrahydrodipicolinate</name>
        <dbReference type="ChEBI" id="CHEBI:16845"/>
    </ligand>
</feature>
<comment type="subunit">
    <text evidence="13">Homotetramer.</text>
</comment>
<evidence type="ECO:0000256" key="9">
    <source>
        <dbReference type="ARBA" id="ARBA00037922"/>
    </source>
</evidence>
<dbReference type="GO" id="GO:0019877">
    <property type="term" value="P:diaminopimelate biosynthetic process"/>
    <property type="evidence" value="ECO:0007669"/>
    <property type="project" value="UniProtKB-UniRule"/>
</dbReference>
<keyword evidence="4 13" id="KW-0521">NADP</keyword>
<dbReference type="EMBL" id="LJNI01000098">
    <property type="protein sequence ID" value="KPJ72111.1"/>
    <property type="molecule type" value="Genomic_DNA"/>
</dbReference>
<keyword evidence="3 13" id="KW-0028">Amino-acid biosynthesis</keyword>
<keyword evidence="5 13" id="KW-0220">Diaminopimelate biosynthesis</keyword>
<dbReference type="SUPFAM" id="SSF51735">
    <property type="entry name" value="NAD(P)-binding Rossmann-fold domains"/>
    <property type="match status" value="1"/>
</dbReference>
<name>A0A0S7YCE0_UNCT6</name>
<evidence type="ECO:0000256" key="3">
    <source>
        <dbReference type="ARBA" id="ARBA00022605"/>
    </source>
</evidence>
<organism evidence="16 17">
    <name type="scientific">candidate division TA06 bacterium DG_78</name>
    <dbReference type="NCBI Taxonomy" id="1703772"/>
    <lineage>
        <taxon>Bacteria</taxon>
        <taxon>Bacteria division TA06</taxon>
    </lineage>
</organism>
<dbReference type="GO" id="GO:0016726">
    <property type="term" value="F:oxidoreductase activity, acting on CH or CH2 groups, NAD or NADP as acceptor"/>
    <property type="evidence" value="ECO:0007669"/>
    <property type="project" value="UniProtKB-UniRule"/>
</dbReference>
<dbReference type="InterPro" id="IPR022664">
    <property type="entry name" value="DapB_N_CS"/>
</dbReference>